<dbReference type="EMBL" id="JBHFAB010000001">
    <property type="protein sequence ID" value="MFC1415316.1"/>
    <property type="molecule type" value="Genomic_DNA"/>
</dbReference>
<keyword evidence="2" id="KW-1185">Reference proteome</keyword>
<sequence length="383" mass="42362">MGEPAGDTPPWFFLSYAHRRGAAPADVWVSRFHADLTSALGAGGPGPHGFLDLPGEGETRRGELRSAALGRCRTFVPLYSPDYFTDLECHREWTAFHRRPAASGDPHAAVVPVLWERLWGDRPGRVAVDRRGLAERFGQDGLRAAAAKPRLREEYLRAVRGVAEAVRAAVARADLAPGDPGPLDGPPEPWPDHPIERTLRIRVLARRRGDRLPPGCDDGRYGARARDWQPYGFEPALSVAEFAARQAHASNIHVTAIEDFEEVAADDPGPGTVEGPQLLLLDRWALCDTRLRALLLTHNERRRRPLAVMVPWDPRTPGAAAHERTLQELTLATLDRAVGRPKPDFEPLRRGIPDAAAFADLLPRATEQARQAFFALRSIDRTR</sequence>
<dbReference type="Gene3D" id="3.40.50.10140">
    <property type="entry name" value="Toll/interleukin-1 receptor homology (TIR) domain"/>
    <property type="match status" value="1"/>
</dbReference>
<dbReference type="InterPro" id="IPR035897">
    <property type="entry name" value="Toll_tir_struct_dom_sf"/>
</dbReference>
<dbReference type="NCBIfam" id="TIGR04276">
    <property type="entry name" value="FxsC_Cterm"/>
    <property type="match status" value="1"/>
</dbReference>
<comment type="caution">
    <text evidence="1">The sequence shown here is derived from an EMBL/GenBank/DDBJ whole genome shotgun (WGS) entry which is preliminary data.</text>
</comment>
<proteinExistence type="predicted"/>
<protein>
    <submittedName>
        <fullName evidence="1">FxsC protein</fullName>
    </submittedName>
</protein>
<dbReference type="Proteomes" id="UP001592531">
    <property type="component" value="Unassembled WGS sequence"/>
</dbReference>
<dbReference type="InterPro" id="IPR026367">
    <property type="entry name" value="FxsC_C"/>
</dbReference>
<evidence type="ECO:0000313" key="1">
    <source>
        <dbReference type="EMBL" id="MFC1415316.1"/>
    </source>
</evidence>
<name>A0ABV6VNN2_9ACTN</name>
<evidence type="ECO:0000313" key="2">
    <source>
        <dbReference type="Proteomes" id="UP001592531"/>
    </source>
</evidence>
<organism evidence="1 2">
    <name type="scientific">Streptacidiphilus cavernicola</name>
    <dbReference type="NCBI Taxonomy" id="3342716"/>
    <lineage>
        <taxon>Bacteria</taxon>
        <taxon>Bacillati</taxon>
        <taxon>Actinomycetota</taxon>
        <taxon>Actinomycetes</taxon>
        <taxon>Kitasatosporales</taxon>
        <taxon>Streptomycetaceae</taxon>
        <taxon>Streptacidiphilus</taxon>
    </lineage>
</organism>
<reference evidence="1 2" key="1">
    <citation type="submission" date="2024-09" db="EMBL/GenBank/DDBJ databases">
        <authorList>
            <person name="Lee S.D."/>
        </authorList>
    </citation>
    <scope>NUCLEOTIDE SEQUENCE [LARGE SCALE GENOMIC DNA]</scope>
    <source>
        <strain evidence="1 2">N8-3</strain>
    </source>
</reference>
<dbReference type="RefSeq" id="WP_380530799.1">
    <property type="nucleotide sequence ID" value="NZ_JBHFAB010000001.1"/>
</dbReference>
<accession>A0ABV6VNN2</accession>
<gene>
    <name evidence="1" type="primary">fsxC</name>
    <name evidence="1" type="ORF">ACEZDE_01455</name>
</gene>